<evidence type="ECO:0008006" key="3">
    <source>
        <dbReference type="Google" id="ProtNLM"/>
    </source>
</evidence>
<reference evidence="1 2" key="1">
    <citation type="journal article" date="2019" name="ACS Chem. Biol.">
        <title>Identification and Mobilization of a Cryptic Antibiotic Biosynthesis Gene Locus from a Human-Pathogenic Nocardia Isolate.</title>
        <authorList>
            <person name="Herisse M."/>
            <person name="Ishida K."/>
            <person name="Porter J.L."/>
            <person name="Howden B."/>
            <person name="Hertweck C."/>
            <person name="Stinear T.P."/>
            <person name="Pidot S.J."/>
        </authorList>
    </citation>
    <scope>NUCLEOTIDE SEQUENCE [LARGE SCALE GENOMIC DNA]</scope>
    <source>
        <strain evidence="1 2">AUSMDU00024985</strain>
    </source>
</reference>
<accession>A0A6G9Y0M3</accession>
<protein>
    <recommendedName>
        <fullName evidence="3">Minor tail protein</fullName>
    </recommendedName>
</protein>
<evidence type="ECO:0000313" key="1">
    <source>
        <dbReference type="EMBL" id="QIS06752.1"/>
    </source>
</evidence>
<sequence length="282" mass="28449">MPITTNPDGSITWTGSVTFSGATDPLSTGVATLTLTPAGGVSNLPALVNGEPGVPPRFRNVVVHQVPYGTTPPAPTWTLVSPGGAGTASVYDLDIHLNSGQQGAAGTNAAVLTAGDVVSTGIQDGWELIYSAATAKLVAGPPRRVIGPFISAFNAPYNGNAGSYVVSTIGIPAQPWAWRPRASAHLYVGGTPNVHVDAVVRLGDPVAGDIVGYGLGVTGAGPVPVNVVPHFGGAITGTSTYGQIAAGTAATLYLVAVQTASTTDNWNTVNTNGQFMIDVVPI</sequence>
<gene>
    <name evidence="1" type="ORF">F5X71_34570</name>
</gene>
<evidence type="ECO:0000313" key="2">
    <source>
        <dbReference type="Proteomes" id="UP000501705"/>
    </source>
</evidence>
<organism evidence="1 2">
    <name type="scientific">Nocardia brasiliensis</name>
    <dbReference type="NCBI Taxonomy" id="37326"/>
    <lineage>
        <taxon>Bacteria</taxon>
        <taxon>Bacillati</taxon>
        <taxon>Actinomycetota</taxon>
        <taxon>Actinomycetes</taxon>
        <taxon>Mycobacteriales</taxon>
        <taxon>Nocardiaceae</taxon>
        <taxon>Nocardia</taxon>
    </lineage>
</organism>
<dbReference type="RefSeq" id="WP_167465767.1">
    <property type="nucleotide sequence ID" value="NZ_CP046171.1"/>
</dbReference>
<dbReference type="Proteomes" id="UP000501705">
    <property type="component" value="Chromosome"/>
</dbReference>
<proteinExistence type="predicted"/>
<dbReference type="EMBL" id="CP046171">
    <property type="protein sequence ID" value="QIS06752.1"/>
    <property type="molecule type" value="Genomic_DNA"/>
</dbReference>
<name>A0A6G9Y0M3_NOCBR</name>
<dbReference type="AlphaFoldDB" id="A0A6G9Y0M3"/>